<dbReference type="EMBL" id="HBUF01533073">
    <property type="protein sequence ID" value="CAG6752357.1"/>
    <property type="molecule type" value="Transcribed_RNA"/>
</dbReference>
<organism evidence="1">
    <name type="scientific">Cacopsylla melanoneura</name>
    <dbReference type="NCBI Taxonomy" id="428564"/>
    <lineage>
        <taxon>Eukaryota</taxon>
        <taxon>Metazoa</taxon>
        <taxon>Ecdysozoa</taxon>
        <taxon>Arthropoda</taxon>
        <taxon>Hexapoda</taxon>
        <taxon>Insecta</taxon>
        <taxon>Pterygota</taxon>
        <taxon>Neoptera</taxon>
        <taxon>Paraneoptera</taxon>
        <taxon>Hemiptera</taxon>
        <taxon>Sternorrhyncha</taxon>
        <taxon>Psylloidea</taxon>
        <taxon>Psyllidae</taxon>
        <taxon>Psyllinae</taxon>
        <taxon>Cacopsylla</taxon>
    </lineage>
</organism>
<dbReference type="AlphaFoldDB" id="A0A8D8ZS26"/>
<evidence type="ECO:0000313" key="1">
    <source>
        <dbReference type="EMBL" id="CAG6752357.1"/>
    </source>
</evidence>
<dbReference type="EMBL" id="HBUF01533072">
    <property type="protein sequence ID" value="CAG6752356.1"/>
    <property type="molecule type" value="Transcribed_RNA"/>
</dbReference>
<proteinExistence type="predicted"/>
<sequence>MNFSQIACVMTIKVRSFGVSFSLKKRRVLEFNFKIPTRMTRRKQLFHRTKSRTNTGENARLWRCQKLWNEASDGGVDVFSDPPKKIGDMISFILSLQFLTIVV</sequence>
<accession>A0A8D8ZS26</accession>
<reference evidence="1" key="1">
    <citation type="submission" date="2021-05" db="EMBL/GenBank/DDBJ databases">
        <authorList>
            <person name="Alioto T."/>
            <person name="Alioto T."/>
            <person name="Gomez Garrido J."/>
        </authorList>
    </citation>
    <scope>NUCLEOTIDE SEQUENCE</scope>
</reference>
<name>A0A8D8ZS26_9HEMI</name>
<protein>
    <submittedName>
        <fullName evidence="1">Uncharacterized protein</fullName>
    </submittedName>
</protein>